<gene>
    <name evidence="2" type="ORF">PB01_04405</name>
</gene>
<proteinExistence type="predicted"/>
<dbReference type="Gene3D" id="3.50.30.30">
    <property type="match status" value="1"/>
</dbReference>
<dbReference type="EMBL" id="CP031223">
    <property type="protein sequence ID" value="QFF98120.1"/>
    <property type="molecule type" value="Genomic_DNA"/>
</dbReference>
<dbReference type="Pfam" id="PF04389">
    <property type="entry name" value="Peptidase_M28"/>
    <property type="match status" value="1"/>
</dbReference>
<dbReference type="PANTHER" id="PTHR10404:SF46">
    <property type="entry name" value="VACUOLAR PROTEIN SORTING-ASSOCIATED PROTEIN 70"/>
    <property type="match status" value="1"/>
</dbReference>
<dbReference type="KEGG" id="psyo:PB01_04405"/>
<evidence type="ECO:0000259" key="1">
    <source>
        <dbReference type="Pfam" id="PF04389"/>
    </source>
</evidence>
<dbReference type="PANTHER" id="PTHR10404">
    <property type="entry name" value="N-ACETYLATED-ALPHA-LINKED ACIDIC DIPEPTIDASE"/>
    <property type="match status" value="1"/>
</dbReference>
<evidence type="ECO:0000313" key="2">
    <source>
        <dbReference type="EMBL" id="QFF98120.1"/>
    </source>
</evidence>
<feature type="domain" description="Peptidase M28" evidence="1">
    <location>
        <begin position="214"/>
        <end position="414"/>
    </location>
</feature>
<name>A0A5J6SJQ6_9BACI</name>
<dbReference type="OrthoDB" id="9769665at2"/>
<dbReference type="AlphaFoldDB" id="A0A5J6SJQ6"/>
<reference evidence="2 3" key="1">
    <citation type="submission" date="2018-07" db="EMBL/GenBank/DDBJ databases">
        <title>Complete genome sequence of Psychrobacillus sp. PB01, isolated from iceberg, and comparative genome analysis of Psychrobacillus strains.</title>
        <authorList>
            <person name="Lee P.C."/>
        </authorList>
    </citation>
    <scope>NUCLEOTIDE SEQUENCE [LARGE SCALE GENOMIC DNA]</scope>
    <source>
        <strain evidence="2 3">PB01</strain>
    </source>
</reference>
<dbReference type="InterPro" id="IPR007484">
    <property type="entry name" value="Peptidase_M28"/>
</dbReference>
<keyword evidence="3" id="KW-1185">Reference proteome</keyword>
<evidence type="ECO:0000313" key="3">
    <source>
        <dbReference type="Proteomes" id="UP000325517"/>
    </source>
</evidence>
<dbReference type="SUPFAM" id="SSF53187">
    <property type="entry name" value="Zn-dependent exopeptidases"/>
    <property type="match status" value="1"/>
</dbReference>
<dbReference type="Gene3D" id="3.40.630.10">
    <property type="entry name" value="Zn peptidases"/>
    <property type="match status" value="1"/>
</dbReference>
<dbReference type="Proteomes" id="UP000325517">
    <property type="component" value="Chromosome"/>
</dbReference>
<dbReference type="SUPFAM" id="SSF52025">
    <property type="entry name" value="PA domain"/>
    <property type="match status" value="1"/>
</dbReference>
<dbReference type="CDD" id="cd00538">
    <property type="entry name" value="PA"/>
    <property type="match status" value="1"/>
</dbReference>
<dbReference type="InterPro" id="IPR046450">
    <property type="entry name" value="PA_dom_sf"/>
</dbReference>
<sequence length="582" mass="66346">MNRNLTEEEELLVNQISKEELLADNIEIAREVRLSGSMEELRAFQFIQKRLESFGLKAEIEFDDAYISIPIQSKLEVNGEIIDSITHSMSKDLNNEELSAECIYLQNLNENSLRFVKNKIAIYDSIAIPDIVKQFEDSGAAGIIFINGPNTHEMIVSRIWGSPSVRDKDLLPKIPVISINNKNGEKLLDLLKIASFKVNISTEVCSRWMKIPRLIAEIRGDYETDHFVLLCGHVDSWHYGAMDNGSANALMLQVVKVLALNKTKWKRNVRIAFWSGHSHGRYAGSAAYCDKNWEDLSENGVMHFYVDSVGGKGANIFVDSNAMAETEDIAIDVIGRLTNQSFVGKRYSRSADQSFWGTGIPSLYMGMAEQELSHDPAYKNVQKLFAGTRGGGFGWWWHTVEDTIDKIDSDVLRKDCEIYLLSLYKVLTDNIIPINPLKAVEEIHKHIRDYQQKGKDIADLSLSLNRIDEIEKKLRSVLEIKEWLESDSEHSRLFNDFLLNISKLLVPINYVGGSKFEHDLASTTVPIPSLAMINHYTSDLKDEDFYLLQTAIRRQVNFLNYELKKVIREIDIFKEILVEVLE</sequence>
<accession>A0A5J6SJQ6</accession>
<organism evidence="2 3">
    <name type="scientific">Psychrobacillus glaciei</name>
    <dbReference type="NCBI Taxonomy" id="2283160"/>
    <lineage>
        <taxon>Bacteria</taxon>
        <taxon>Bacillati</taxon>
        <taxon>Bacillota</taxon>
        <taxon>Bacilli</taxon>
        <taxon>Bacillales</taxon>
        <taxon>Bacillaceae</taxon>
        <taxon>Psychrobacillus</taxon>
    </lineage>
</organism>
<dbReference type="RefSeq" id="WP_151699064.1">
    <property type="nucleotide sequence ID" value="NZ_CP031223.1"/>
</dbReference>
<protein>
    <recommendedName>
        <fullName evidence="1">Peptidase M28 domain-containing protein</fullName>
    </recommendedName>
</protein>
<dbReference type="InterPro" id="IPR039373">
    <property type="entry name" value="Peptidase_M28B"/>
</dbReference>